<dbReference type="Pfam" id="PF06133">
    <property type="entry name" value="Com_YlbF"/>
    <property type="match status" value="1"/>
</dbReference>
<evidence type="ECO:0000313" key="2">
    <source>
        <dbReference type="EMBL" id="RAI79438.1"/>
    </source>
</evidence>
<dbReference type="RefSeq" id="WP_099576673.1">
    <property type="nucleotide sequence ID" value="NZ_MJBI02000008.1"/>
</dbReference>
<dbReference type="EMBL" id="MJBI02000008">
    <property type="protein sequence ID" value="RAI79438.1"/>
    <property type="molecule type" value="Genomic_DNA"/>
</dbReference>
<dbReference type="HAMAP" id="MF_01526">
    <property type="entry name" value="UPF0342"/>
    <property type="match status" value="1"/>
</dbReference>
<accession>A0A2G5NVA9</accession>
<evidence type="ECO:0000313" key="3">
    <source>
        <dbReference type="Proteomes" id="UP000229523"/>
    </source>
</evidence>
<evidence type="ECO:0000256" key="1">
    <source>
        <dbReference type="HAMAP-Rule" id="MF_01526"/>
    </source>
</evidence>
<dbReference type="SUPFAM" id="SSF158622">
    <property type="entry name" value="YheA/YmcA-like"/>
    <property type="match status" value="1"/>
</dbReference>
<comment type="similarity">
    <text evidence="1">Belongs to the UPF0342 family.</text>
</comment>
<reference evidence="2 3" key="1">
    <citation type="journal article" date="2018" name="Front. Microbiol.">
        <title>Description and Comparative Genomics of Macrococcus caseolyticus subsp. hominis subsp. nov., Macrococcus goetzii sp. nov., Macrococcus epidermidis sp. nov., and Macrococcus bohemicus sp. nov., Novel Macrococci From Human Clinical Material With Virulence Potential and Suspected Uptake of Foreign DNA by Natural Transformation.</title>
        <authorList>
            <person name="Maslanova I."/>
            <person name="Wertheimer Z."/>
            <person name="Sedlacek I."/>
            <person name="Svec P."/>
            <person name="Indrakova A."/>
            <person name="Kovarovic V."/>
            <person name="Schumann P."/>
            <person name="Sproer C."/>
            <person name="Kralova S."/>
            <person name="Sedo O."/>
            <person name="Kristofova L."/>
            <person name="Vrbovska V."/>
            <person name="Fuzik T."/>
            <person name="Petras P."/>
            <person name="Zdrahal Z."/>
            <person name="Ruzickova V."/>
            <person name="Doskar J."/>
            <person name="Pantucek R."/>
        </authorList>
    </citation>
    <scope>NUCLEOTIDE SEQUENCE [LARGE SCALE GENOMIC DNA]</scope>
    <source>
        <strain evidence="2 3">CCM 4927</strain>
    </source>
</reference>
<proteinExistence type="inferred from homology"/>
<name>A0A2G5NVA9_9STAP</name>
<sequence length="122" mass="14134">MSVNIYDEANRLESALRQSDEYNAIKEHYSAVNNNPESKKIFDDFRKIQLNLQEKQMSGQEITEDDLNAAQSTAELIEKDENISKLMEAEQKMSFMIQEINRVIMKPLEELYGVQTEDTPEA</sequence>
<dbReference type="InterPro" id="IPR023378">
    <property type="entry name" value="YheA/YmcA-like_dom_sf"/>
</dbReference>
<comment type="caution">
    <text evidence="2">The sequence shown here is derived from an EMBL/GenBank/DDBJ whole genome shotgun (WGS) entry which is preliminary data.</text>
</comment>
<protein>
    <recommendedName>
        <fullName evidence="1">UPF0342 protein BFS35_011960</fullName>
    </recommendedName>
</protein>
<dbReference type="Proteomes" id="UP000229523">
    <property type="component" value="Unassembled WGS sequence"/>
</dbReference>
<organism evidence="2 3">
    <name type="scientific">Macrococcoides goetzii</name>
    <dbReference type="NCBI Taxonomy" id="1891097"/>
    <lineage>
        <taxon>Bacteria</taxon>
        <taxon>Bacillati</taxon>
        <taxon>Bacillota</taxon>
        <taxon>Bacilli</taxon>
        <taxon>Bacillales</taxon>
        <taxon>Staphylococcaceae</taxon>
        <taxon>Macrococcoides</taxon>
    </lineage>
</organism>
<dbReference type="AlphaFoldDB" id="A0A2G5NVA9"/>
<gene>
    <name evidence="2" type="ORF">BFS35_011960</name>
</gene>
<dbReference type="InterPro" id="IPR010368">
    <property type="entry name" value="Com_YlbF"/>
</dbReference>
<keyword evidence="3" id="KW-1185">Reference proteome</keyword>
<dbReference type="Gene3D" id="1.20.1500.10">
    <property type="entry name" value="YheA/YmcA-like"/>
    <property type="match status" value="1"/>
</dbReference>